<protein>
    <submittedName>
        <fullName evidence="3">Uncharacterized protein</fullName>
    </submittedName>
</protein>
<name>A0A2U1ATQ7_9BACT</name>
<keyword evidence="2" id="KW-0812">Transmembrane</keyword>
<feature type="coiled-coil region" evidence="1">
    <location>
        <begin position="50"/>
        <end position="165"/>
    </location>
</feature>
<gene>
    <name evidence="3" type="ORF">C8D82_11960</name>
</gene>
<dbReference type="Proteomes" id="UP000245959">
    <property type="component" value="Unassembled WGS sequence"/>
</dbReference>
<keyword evidence="4" id="KW-1185">Reference proteome</keyword>
<feature type="transmembrane region" description="Helical" evidence="2">
    <location>
        <begin position="18"/>
        <end position="38"/>
    </location>
</feature>
<dbReference type="GeneID" id="78295875"/>
<evidence type="ECO:0000313" key="3">
    <source>
        <dbReference type="EMBL" id="PVY39819.1"/>
    </source>
</evidence>
<reference evidence="3 4" key="1">
    <citation type="submission" date="2018-04" db="EMBL/GenBank/DDBJ databases">
        <title>Genomic Encyclopedia of Type Strains, Phase IV (KMG-IV): sequencing the most valuable type-strain genomes for metagenomic binning, comparative biology and taxonomic classification.</title>
        <authorList>
            <person name="Goeker M."/>
        </authorList>
    </citation>
    <scope>NUCLEOTIDE SEQUENCE [LARGE SCALE GENOMIC DNA]</scope>
    <source>
        <strain evidence="3 4">DSM 14823</strain>
    </source>
</reference>
<organism evidence="3 4">
    <name type="scientific">Victivallis vadensis</name>
    <dbReference type="NCBI Taxonomy" id="172901"/>
    <lineage>
        <taxon>Bacteria</taxon>
        <taxon>Pseudomonadati</taxon>
        <taxon>Lentisphaerota</taxon>
        <taxon>Lentisphaeria</taxon>
        <taxon>Victivallales</taxon>
        <taxon>Victivallaceae</taxon>
        <taxon>Victivallis</taxon>
    </lineage>
</organism>
<dbReference type="EMBL" id="QEKH01000019">
    <property type="protein sequence ID" value="PVY39819.1"/>
    <property type="molecule type" value="Genomic_DNA"/>
</dbReference>
<evidence type="ECO:0000256" key="2">
    <source>
        <dbReference type="SAM" id="Phobius"/>
    </source>
</evidence>
<sequence>MPKQDHTPAVSLFSFQDIITSITGIMFLVVLLLLLFILEAEPEAAGREPREKLKEAAARVEELRRQLDLNRAADRELLRKIGEYRRNDPRLLQQRREELQRQVRELSAEAAQNESEAKKLETELAGLRRDLEAAEKRREELRLQLKAAGQRETELRGELEQAENRELRRRRLVPYTVDGDFGMDPVLAECGPDGIRALALADKSVHDFRRPGALTYFESVEAFMSWARTLDASRVYFCVLVKPAAFRYAEVTASQLQAAGFRRGLEVMPSDESTIFGEEAR</sequence>
<evidence type="ECO:0000256" key="1">
    <source>
        <dbReference type="SAM" id="Coils"/>
    </source>
</evidence>
<comment type="caution">
    <text evidence="3">The sequence shown here is derived from an EMBL/GenBank/DDBJ whole genome shotgun (WGS) entry which is preliminary data.</text>
</comment>
<evidence type="ECO:0000313" key="4">
    <source>
        <dbReference type="Proteomes" id="UP000245959"/>
    </source>
</evidence>
<accession>A0A2U1ATQ7</accession>
<keyword evidence="1" id="KW-0175">Coiled coil</keyword>
<proteinExistence type="predicted"/>
<keyword evidence="2" id="KW-1133">Transmembrane helix</keyword>
<keyword evidence="2" id="KW-0472">Membrane</keyword>
<dbReference type="RefSeq" id="WP_116884583.1">
    <property type="nucleotide sequence ID" value="NZ_CABMMC010000004.1"/>
</dbReference>
<dbReference type="AlphaFoldDB" id="A0A2U1ATQ7"/>